<keyword evidence="17" id="KW-0449">Lipoprotein</keyword>
<keyword evidence="7" id="KW-0336">GPI-anchor</keyword>
<dbReference type="SUPFAM" id="SSF53649">
    <property type="entry name" value="Alkaline phosphatase-like"/>
    <property type="match status" value="2"/>
</dbReference>
<evidence type="ECO:0000256" key="20">
    <source>
        <dbReference type="ARBA" id="ARBA00046203"/>
    </source>
</evidence>
<comment type="caution">
    <text evidence="32">The sequence shown here is derived from an EMBL/GenBank/DDBJ whole genome shotgun (WGS) entry which is preliminary data.</text>
</comment>
<comment type="catalytic activity">
    <reaction evidence="30">
        <text>1-(9Z,12Z)-octadecadienoyl-sn-glycero-3-phosphocholine + H2O = 1-(9Z,12Z-octadecadienoyl)-sn-glycerol + phosphocholine + H(+)</text>
        <dbReference type="Rhea" id="RHEA:41115"/>
        <dbReference type="ChEBI" id="CHEBI:15377"/>
        <dbReference type="ChEBI" id="CHEBI:15378"/>
        <dbReference type="ChEBI" id="CHEBI:28733"/>
        <dbReference type="ChEBI" id="CHEBI:75561"/>
        <dbReference type="ChEBI" id="CHEBI:295975"/>
    </reaction>
    <physiologicalReaction direction="left-to-right" evidence="30">
        <dbReference type="Rhea" id="RHEA:41116"/>
    </physiologicalReaction>
</comment>
<comment type="catalytic activity">
    <reaction evidence="24">
        <text>a 1-O-alkyl-sn-glycero-3-phosphocholine + H2O = a 1-O-alkyl-sn-glycerol + phosphocholine + H(+)</text>
        <dbReference type="Rhea" id="RHEA:36083"/>
        <dbReference type="ChEBI" id="CHEBI:15377"/>
        <dbReference type="ChEBI" id="CHEBI:15378"/>
        <dbReference type="ChEBI" id="CHEBI:15850"/>
        <dbReference type="ChEBI" id="CHEBI:30909"/>
        <dbReference type="ChEBI" id="CHEBI:295975"/>
    </reaction>
    <physiologicalReaction direction="left-to-right" evidence="24">
        <dbReference type="Rhea" id="RHEA:36084"/>
    </physiologicalReaction>
</comment>
<evidence type="ECO:0000256" key="1">
    <source>
        <dbReference type="ARBA" id="ARBA00001947"/>
    </source>
</evidence>
<evidence type="ECO:0000256" key="7">
    <source>
        <dbReference type="ARBA" id="ARBA00022622"/>
    </source>
</evidence>
<evidence type="ECO:0000256" key="10">
    <source>
        <dbReference type="ARBA" id="ARBA00022801"/>
    </source>
</evidence>
<evidence type="ECO:0000256" key="5">
    <source>
        <dbReference type="ARBA" id="ARBA00022475"/>
    </source>
</evidence>
<dbReference type="EMBL" id="BGPR01016738">
    <property type="protein sequence ID" value="GBN73997.1"/>
    <property type="molecule type" value="Genomic_DNA"/>
</dbReference>
<reference evidence="32 33" key="1">
    <citation type="journal article" date="2019" name="Sci. Rep.">
        <title>Orb-weaving spider Araneus ventricosus genome elucidates the spidroin gene catalogue.</title>
        <authorList>
            <person name="Kono N."/>
            <person name="Nakamura H."/>
            <person name="Ohtoshi R."/>
            <person name="Moran D.A.P."/>
            <person name="Shinohara A."/>
            <person name="Yoshida Y."/>
            <person name="Fujiwara M."/>
            <person name="Mori M."/>
            <person name="Tomita M."/>
            <person name="Arakawa K."/>
        </authorList>
    </citation>
    <scope>NUCLEOTIDE SEQUENCE [LARGE SCALE GENOMIC DNA]</scope>
</reference>
<proteinExistence type="inferred from homology"/>
<comment type="catalytic activity">
    <reaction evidence="21">
        <text>1-dodecanoyl-sn-glycero-3-phosphocholine + H2O = 1-dodecanoyl-sn-glycerol + phosphocholine + H(+)</text>
        <dbReference type="Rhea" id="RHEA:41127"/>
        <dbReference type="ChEBI" id="CHEBI:15377"/>
        <dbReference type="ChEBI" id="CHEBI:15378"/>
        <dbReference type="ChEBI" id="CHEBI:74966"/>
        <dbReference type="ChEBI" id="CHEBI:75529"/>
        <dbReference type="ChEBI" id="CHEBI:295975"/>
    </reaction>
    <physiologicalReaction direction="left-to-right" evidence="21">
        <dbReference type="Rhea" id="RHEA:41128"/>
    </physiologicalReaction>
</comment>
<evidence type="ECO:0000256" key="9">
    <source>
        <dbReference type="ARBA" id="ARBA00022729"/>
    </source>
</evidence>
<evidence type="ECO:0000256" key="6">
    <source>
        <dbReference type="ARBA" id="ARBA00022553"/>
    </source>
</evidence>
<evidence type="ECO:0000256" key="25">
    <source>
        <dbReference type="ARBA" id="ARBA00047600"/>
    </source>
</evidence>
<evidence type="ECO:0000256" key="14">
    <source>
        <dbReference type="ARBA" id="ARBA00023136"/>
    </source>
</evidence>
<dbReference type="AlphaFoldDB" id="A0A4Y2RE20"/>
<dbReference type="InterPro" id="IPR002591">
    <property type="entry name" value="Phosphodiest/P_Trfase"/>
</dbReference>
<evidence type="ECO:0000256" key="12">
    <source>
        <dbReference type="ARBA" id="ARBA00022963"/>
    </source>
</evidence>
<evidence type="ECO:0000256" key="31">
    <source>
        <dbReference type="ARBA" id="ARBA00049320"/>
    </source>
</evidence>
<evidence type="ECO:0000256" key="15">
    <source>
        <dbReference type="ARBA" id="ARBA00023157"/>
    </source>
</evidence>
<organism evidence="32 33">
    <name type="scientific">Araneus ventricosus</name>
    <name type="common">Orbweaver spider</name>
    <name type="synonym">Epeira ventricosa</name>
    <dbReference type="NCBI Taxonomy" id="182803"/>
    <lineage>
        <taxon>Eukaryota</taxon>
        <taxon>Metazoa</taxon>
        <taxon>Ecdysozoa</taxon>
        <taxon>Arthropoda</taxon>
        <taxon>Chelicerata</taxon>
        <taxon>Arachnida</taxon>
        <taxon>Araneae</taxon>
        <taxon>Araneomorphae</taxon>
        <taxon>Entelegynae</taxon>
        <taxon>Araneoidea</taxon>
        <taxon>Araneidae</taxon>
        <taxon>Araneus</taxon>
    </lineage>
</organism>
<comment type="catalytic activity">
    <reaction evidence="23">
        <text>glycero-2-phosphocholine + H2O = phosphocholine + glycerol + H(+)</text>
        <dbReference type="Rhea" id="RHEA:61684"/>
        <dbReference type="ChEBI" id="CHEBI:15377"/>
        <dbReference type="ChEBI" id="CHEBI:15378"/>
        <dbReference type="ChEBI" id="CHEBI:17754"/>
        <dbReference type="ChEBI" id="CHEBI:144950"/>
        <dbReference type="ChEBI" id="CHEBI:295975"/>
    </reaction>
    <physiologicalReaction direction="left-to-right" evidence="23">
        <dbReference type="Rhea" id="RHEA:61685"/>
    </physiologicalReaction>
</comment>
<dbReference type="OrthoDB" id="415411at2759"/>
<evidence type="ECO:0000313" key="32">
    <source>
        <dbReference type="EMBL" id="GBN73997.1"/>
    </source>
</evidence>
<sequence>MTVAAISRVLVATTGHGPTPPIGGLYAESHGFVQNMMYDAHFGDFFLMAPNDTASVSHWWDSAEPLWITAEKKGLRSALYWWDGCQVEIRGSKPTFCRKYKYVGYAWPTVNDDTREALLTALQLLQNNEIHLVQIYYEPVDFYADSEVPVPENTTQEEANSSSEVLINTPQINLQPAEPGNSSVKPPSPTKHIHKISPILRLSQATAKHRIKKTAVLLASIDNRNAIKANLEKLFQKCHKFGPNSIERKKAVKDIDSLIDLAQREMATRGLLNKVNFVVLSDHGMTSTDSRGLSVINLNHLIDMADIQYMVYYGATSMLLPYDGKLEKINSSQCFKPHPNEMLISVFNYSFCVLVTMETYKIAEKAKFCL</sequence>
<dbReference type="PANTHER" id="PTHR10151">
    <property type="entry name" value="ECTONUCLEOTIDE PYROPHOSPHATASE/PHOSPHODIESTERASE"/>
    <property type="match status" value="1"/>
</dbReference>
<comment type="catalytic activity">
    <reaction evidence="26">
        <text>1-tetradecanoyl-sn-glycero-3-phosphocholine + H2O = 1-tetradecanoyl-sn-glycerol + phosphocholine + H(+)</text>
        <dbReference type="Rhea" id="RHEA:40999"/>
        <dbReference type="ChEBI" id="CHEBI:15377"/>
        <dbReference type="ChEBI" id="CHEBI:15378"/>
        <dbReference type="ChEBI" id="CHEBI:64489"/>
        <dbReference type="ChEBI" id="CHEBI:75536"/>
        <dbReference type="ChEBI" id="CHEBI:295975"/>
    </reaction>
    <physiologicalReaction direction="left-to-right" evidence="26">
        <dbReference type="Rhea" id="RHEA:41000"/>
    </physiologicalReaction>
</comment>
<evidence type="ECO:0000256" key="22">
    <source>
        <dbReference type="ARBA" id="ARBA00047322"/>
    </source>
</evidence>
<evidence type="ECO:0000256" key="26">
    <source>
        <dbReference type="ARBA" id="ARBA00047779"/>
    </source>
</evidence>
<dbReference type="EC" id="3.1.4.38" evidence="4"/>
<evidence type="ECO:0000256" key="21">
    <source>
        <dbReference type="ARBA" id="ARBA00047290"/>
    </source>
</evidence>
<comment type="catalytic activity">
    <reaction evidence="28">
        <text>sphing-4-enine-phosphocholine + H2O = sphing-4-enine + phosphocholine + H(+)</text>
        <dbReference type="Rhea" id="RHEA:41095"/>
        <dbReference type="ChEBI" id="CHEBI:15377"/>
        <dbReference type="ChEBI" id="CHEBI:15378"/>
        <dbReference type="ChEBI" id="CHEBI:57756"/>
        <dbReference type="ChEBI" id="CHEBI:58906"/>
        <dbReference type="ChEBI" id="CHEBI:295975"/>
    </reaction>
    <physiologicalReaction direction="left-to-right" evidence="28">
        <dbReference type="Rhea" id="RHEA:41096"/>
    </physiologicalReaction>
</comment>
<evidence type="ECO:0000256" key="8">
    <source>
        <dbReference type="ARBA" id="ARBA00022723"/>
    </source>
</evidence>
<dbReference type="GO" id="GO:0016042">
    <property type="term" value="P:lipid catabolic process"/>
    <property type="evidence" value="ECO:0007669"/>
    <property type="project" value="UniProtKB-KW"/>
</dbReference>
<evidence type="ECO:0000256" key="17">
    <source>
        <dbReference type="ARBA" id="ARBA00023288"/>
    </source>
</evidence>
<dbReference type="Gene3D" id="3.40.720.10">
    <property type="entry name" value="Alkaline Phosphatase, subunit A"/>
    <property type="match status" value="2"/>
</dbReference>
<comment type="function">
    <text evidence="20">Choline-specific glycerophosphodiesterase that hydrolyzes glycerophosphocholine (GPC) and lysophosphatidylcholine (LPC) and contributes to supplying choline to the cells. Has a preference for LPC with short (12:0 and 14:0) or polyunsaturated (18:2 and 20:4) fatty acids. In vitro, hydrolyzes only choline-containing lysophospholipids, such as sphingosylphosphorylcholine (SPC), platelet-activating factor (PAF) and lysoPAF, but not other lysophospholipids.</text>
</comment>
<keyword evidence="8" id="KW-0479">Metal-binding</keyword>
<accession>A0A4Y2RE20</accession>
<dbReference type="PANTHER" id="PTHR10151:SF66">
    <property type="entry name" value="GLYCEROPHOSPHOCHOLINE CHOLINEPHOSPHODIESTERASE ENPP6"/>
    <property type="match status" value="1"/>
</dbReference>
<comment type="catalytic activity">
    <reaction evidence="22">
        <text>1-(9Z-octadecenoyl)-sn-glycero-3-phosphocholine + H2O = 1-(9Z-octadecenoyl)-sn-glycerol + phosphocholine + H(+)</text>
        <dbReference type="Rhea" id="RHEA:41091"/>
        <dbReference type="ChEBI" id="CHEBI:15377"/>
        <dbReference type="ChEBI" id="CHEBI:15378"/>
        <dbReference type="ChEBI" id="CHEBI:28610"/>
        <dbReference type="ChEBI" id="CHEBI:75757"/>
        <dbReference type="ChEBI" id="CHEBI:295975"/>
    </reaction>
    <physiologicalReaction direction="left-to-right" evidence="22">
        <dbReference type="Rhea" id="RHEA:41092"/>
    </physiologicalReaction>
</comment>
<evidence type="ECO:0000256" key="18">
    <source>
        <dbReference type="ARBA" id="ARBA00031167"/>
    </source>
</evidence>
<evidence type="ECO:0000256" key="3">
    <source>
        <dbReference type="ARBA" id="ARBA00010594"/>
    </source>
</evidence>
<keyword evidence="9" id="KW-0732">Signal</keyword>
<keyword evidence="11" id="KW-0862">Zinc</keyword>
<name>A0A4Y2RE20_ARAVE</name>
<keyword evidence="5" id="KW-1003">Cell membrane</keyword>
<dbReference type="InterPro" id="IPR017850">
    <property type="entry name" value="Alkaline_phosphatase_core_sf"/>
</dbReference>
<evidence type="ECO:0000256" key="16">
    <source>
        <dbReference type="ARBA" id="ARBA00023180"/>
    </source>
</evidence>
<comment type="catalytic activity">
    <reaction evidence="27">
        <text>1-hexadecanoyl-sn-glycero-3-phosphocholine + H2O = 1-hexadecanoyl-sn-glycerol + phosphocholine + H(+)</text>
        <dbReference type="Rhea" id="RHEA:41119"/>
        <dbReference type="ChEBI" id="CHEBI:15377"/>
        <dbReference type="ChEBI" id="CHEBI:15378"/>
        <dbReference type="ChEBI" id="CHEBI:72998"/>
        <dbReference type="ChEBI" id="CHEBI:75542"/>
        <dbReference type="ChEBI" id="CHEBI:295975"/>
    </reaction>
    <physiologicalReaction direction="left-to-right" evidence="27">
        <dbReference type="Rhea" id="RHEA:41120"/>
    </physiologicalReaction>
</comment>
<keyword evidence="14" id="KW-0472">Membrane</keyword>
<dbReference type="GO" id="GO:0098552">
    <property type="term" value="C:side of membrane"/>
    <property type="evidence" value="ECO:0007669"/>
    <property type="project" value="UniProtKB-KW"/>
</dbReference>
<evidence type="ECO:0000256" key="2">
    <source>
        <dbReference type="ARBA" id="ARBA00004609"/>
    </source>
</evidence>
<dbReference type="Pfam" id="PF01663">
    <property type="entry name" value="Phosphodiest"/>
    <property type="match status" value="1"/>
</dbReference>
<comment type="cofactor">
    <cofactor evidence="1">
        <name>Zn(2+)</name>
        <dbReference type="ChEBI" id="CHEBI:29105"/>
    </cofactor>
</comment>
<keyword evidence="33" id="KW-1185">Reference proteome</keyword>
<dbReference type="GO" id="GO:0046872">
    <property type="term" value="F:metal ion binding"/>
    <property type="evidence" value="ECO:0007669"/>
    <property type="project" value="UniProtKB-KW"/>
</dbReference>
<evidence type="ECO:0000256" key="28">
    <source>
        <dbReference type="ARBA" id="ARBA00048234"/>
    </source>
</evidence>
<evidence type="ECO:0000256" key="4">
    <source>
        <dbReference type="ARBA" id="ARBA00012318"/>
    </source>
</evidence>
<evidence type="ECO:0000256" key="23">
    <source>
        <dbReference type="ARBA" id="ARBA00047482"/>
    </source>
</evidence>
<dbReference type="GO" id="GO:0047390">
    <property type="term" value="F:glycerophosphocholine cholinephosphodiesterase activity"/>
    <property type="evidence" value="ECO:0007669"/>
    <property type="project" value="UniProtKB-EC"/>
</dbReference>
<dbReference type="GO" id="GO:0005886">
    <property type="term" value="C:plasma membrane"/>
    <property type="evidence" value="ECO:0007669"/>
    <property type="project" value="UniProtKB-SubCell"/>
</dbReference>
<comment type="subcellular location">
    <subcellularLocation>
        <location evidence="2">Cell membrane</location>
        <topology evidence="2">Lipid-anchor</topology>
        <topology evidence="2">GPI-anchor</topology>
    </subcellularLocation>
</comment>
<keyword evidence="12" id="KW-0442">Lipid degradation</keyword>
<keyword evidence="6" id="KW-0597">Phosphoprotein</keyword>
<evidence type="ECO:0000313" key="33">
    <source>
        <dbReference type="Proteomes" id="UP000499080"/>
    </source>
</evidence>
<comment type="similarity">
    <text evidence="3">Belongs to the nucleotide pyrophosphatase/phosphodiesterase family.</text>
</comment>
<evidence type="ECO:0000256" key="19">
    <source>
        <dbReference type="ARBA" id="ARBA00032556"/>
    </source>
</evidence>
<keyword evidence="10" id="KW-0378">Hydrolase</keyword>
<dbReference type="Proteomes" id="UP000499080">
    <property type="component" value="Unassembled WGS sequence"/>
</dbReference>
<gene>
    <name evidence="32" type="ORF">AVEN_71083_1</name>
</gene>
<comment type="catalytic activity">
    <reaction evidence="31">
        <text>1-(5Z,8Z,11Z,14Z-eicosatetraenoyl)-sn-glycero-3-phosphocholine + H2O = 1-(5Z,8Z,11Z,14Z-eicosatetraenoyl)-sn-glycerol + phosphocholine + H(+)</text>
        <dbReference type="Rhea" id="RHEA:41003"/>
        <dbReference type="ChEBI" id="CHEBI:15377"/>
        <dbReference type="ChEBI" id="CHEBI:15378"/>
        <dbReference type="ChEBI" id="CHEBI:34071"/>
        <dbReference type="ChEBI" id="CHEBI:74344"/>
        <dbReference type="ChEBI" id="CHEBI:295975"/>
    </reaction>
    <physiologicalReaction direction="left-to-right" evidence="31">
        <dbReference type="Rhea" id="RHEA:41004"/>
    </physiologicalReaction>
</comment>
<comment type="catalytic activity">
    <reaction evidence="29">
        <text>sn-glycerol 3-phosphocholine + H2O = phosphocholine + glycerol + H(+)</text>
        <dbReference type="Rhea" id="RHEA:19545"/>
        <dbReference type="ChEBI" id="CHEBI:15377"/>
        <dbReference type="ChEBI" id="CHEBI:15378"/>
        <dbReference type="ChEBI" id="CHEBI:16870"/>
        <dbReference type="ChEBI" id="CHEBI:17754"/>
        <dbReference type="ChEBI" id="CHEBI:295975"/>
        <dbReference type="EC" id="3.1.4.38"/>
    </reaction>
    <physiologicalReaction direction="left-to-right" evidence="29">
        <dbReference type="Rhea" id="RHEA:19546"/>
    </physiologicalReaction>
</comment>
<evidence type="ECO:0000256" key="30">
    <source>
        <dbReference type="ARBA" id="ARBA00049092"/>
    </source>
</evidence>
<evidence type="ECO:0000256" key="24">
    <source>
        <dbReference type="ARBA" id="ARBA00047494"/>
    </source>
</evidence>
<keyword evidence="13" id="KW-0443">Lipid metabolism</keyword>
<comment type="catalytic activity">
    <reaction evidence="25">
        <text>a 1-acyl-sn-glycero-3-phosphocholine + H2O = a 1-acyl-sn-glycerol + phosphocholine + H(+)</text>
        <dbReference type="Rhea" id="RHEA:44720"/>
        <dbReference type="ChEBI" id="CHEBI:15377"/>
        <dbReference type="ChEBI" id="CHEBI:15378"/>
        <dbReference type="ChEBI" id="CHEBI:58168"/>
        <dbReference type="ChEBI" id="CHEBI:64683"/>
        <dbReference type="ChEBI" id="CHEBI:295975"/>
    </reaction>
    <physiologicalReaction direction="left-to-right" evidence="25">
        <dbReference type="Rhea" id="RHEA:44721"/>
    </physiologicalReaction>
</comment>
<keyword evidence="15" id="KW-1015">Disulfide bond</keyword>
<keyword evidence="16" id="KW-0325">Glycoprotein</keyword>
<evidence type="ECO:0000256" key="29">
    <source>
        <dbReference type="ARBA" id="ARBA00048703"/>
    </source>
</evidence>
<evidence type="ECO:0000256" key="13">
    <source>
        <dbReference type="ARBA" id="ARBA00023098"/>
    </source>
</evidence>
<protein>
    <recommendedName>
        <fullName evidence="4">glycerophosphocholine cholinephosphodiesterase</fullName>
        <ecNumber evidence="4">3.1.4.38</ecNumber>
    </recommendedName>
    <alternativeName>
        <fullName evidence="19">Choline-specific glycerophosphodiester phosphodiesterase</fullName>
    </alternativeName>
    <alternativeName>
        <fullName evidence="18">Ectonucleotide pyrophosphatase/phosphodiesterase family member 6</fullName>
    </alternativeName>
</protein>
<evidence type="ECO:0000256" key="27">
    <source>
        <dbReference type="ARBA" id="ARBA00048209"/>
    </source>
</evidence>
<evidence type="ECO:0000256" key="11">
    <source>
        <dbReference type="ARBA" id="ARBA00022833"/>
    </source>
</evidence>